<protein>
    <submittedName>
        <fullName evidence="1">15337_t:CDS:1</fullName>
    </submittedName>
</protein>
<dbReference type="PANTHER" id="PTHR28106:SF1">
    <property type="entry name" value="MITOCHONDRIAL ATPASE COMPLEX SUBUNIT ATP10"/>
    <property type="match status" value="1"/>
</dbReference>
<dbReference type="OrthoDB" id="17089at2759"/>
<organism evidence="1 2">
    <name type="scientific">Acaulospora morrowiae</name>
    <dbReference type="NCBI Taxonomy" id="94023"/>
    <lineage>
        <taxon>Eukaryota</taxon>
        <taxon>Fungi</taxon>
        <taxon>Fungi incertae sedis</taxon>
        <taxon>Mucoromycota</taxon>
        <taxon>Glomeromycotina</taxon>
        <taxon>Glomeromycetes</taxon>
        <taxon>Diversisporales</taxon>
        <taxon>Acaulosporaceae</taxon>
        <taxon>Acaulospora</taxon>
    </lineage>
</organism>
<dbReference type="GO" id="GO:0005743">
    <property type="term" value="C:mitochondrial inner membrane"/>
    <property type="evidence" value="ECO:0007669"/>
    <property type="project" value="TreeGrafter"/>
</dbReference>
<dbReference type="Pfam" id="PF05176">
    <property type="entry name" value="ATP-synt_10"/>
    <property type="match status" value="1"/>
</dbReference>
<gene>
    <name evidence="1" type="ORF">AMORRO_LOCUS8284</name>
</gene>
<dbReference type="Proteomes" id="UP000789342">
    <property type="component" value="Unassembled WGS sequence"/>
</dbReference>
<name>A0A9N9CRH5_9GLOM</name>
<dbReference type="EMBL" id="CAJVPV010006921">
    <property type="protein sequence ID" value="CAG8612468.1"/>
    <property type="molecule type" value="Genomic_DNA"/>
</dbReference>
<evidence type="ECO:0000313" key="2">
    <source>
        <dbReference type="Proteomes" id="UP000789342"/>
    </source>
</evidence>
<dbReference type="InterPro" id="IPR007849">
    <property type="entry name" value="ATP10"/>
</dbReference>
<dbReference type="GO" id="GO:0033615">
    <property type="term" value="P:mitochondrial proton-transporting ATP synthase complex assembly"/>
    <property type="evidence" value="ECO:0007669"/>
    <property type="project" value="TreeGrafter"/>
</dbReference>
<evidence type="ECO:0000313" key="1">
    <source>
        <dbReference type="EMBL" id="CAG8612468.1"/>
    </source>
</evidence>
<dbReference type="AlphaFoldDB" id="A0A9N9CRH5"/>
<reference evidence="1" key="1">
    <citation type="submission" date="2021-06" db="EMBL/GenBank/DDBJ databases">
        <authorList>
            <person name="Kallberg Y."/>
            <person name="Tangrot J."/>
            <person name="Rosling A."/>
        </authorList>
    </citation>
    <scope>NUCLEOTIDE SEQUENCE</scope>
    <source>
        <strain evidence="1">CL551</strain>
    </source>
</reference>
<sequence length="293" mass="34294">MHTRLSLNIPKRNITNFLSLRRQLTNANQHKVIEGITAKKNLNEPIQNSKSRPKKVSSRILGIAHSPKFEETQPKRLGWIERFKNIFDAEKNRENREKLLKEYNTPYWKDFDELRKEGEKLWEAEPELVSAQKALYMPNIKARSLSKSTIDTTDLLEGYTTLVAIFFNQFGENHTQTFIKPFLDEFSDHDKIQLMKVNIEVNFAKSLILKLMTPYLKITIPAHLHKNYIILFHNDPNLRKALNIKNSYRGYVFLVDSNCKLRWSAHGNATPREVETMSRLVKILDEQNQSTVK</sequence>
<accession>A0A9N9CRH5</accession>
<keyword evidence="2" id="KW-1185">Reference proteome</keyword>
<dbReference type="PANTHER" id="PTHR28106">
    <property type="entry name" value="MITOCHONDRIAL ATPASE COMPLEX SUBUNIT ATP10"/>
    <property type="match status" value="1"/>
</dbReference>
<comment type="caution">
    <text evidence="1">The sequence shown here is derived from an EMBL/GenBank/DDBJ whole genome shotgun (WGS) entry which is preliminary data.</text>
</comment>
<proteinExistence type="predicted"/>